<dbReference type="EMBL" id="SPOF01000016">
    <property type="protein sequence ID" value="TIB12974.1"/>
    <property type="molecule type" value="Genomic_DNA"/>
</dbReference>
<feature type="region of interest" description="Disordered" evidence="1">
    <location>
        <begin position="1"/>
        <end position="50"/>
    </location>
</feature>
<evidence type="ECO:0000256" key="1">
    <source>
        <dbReference type="SAM" id="MobiDB-lite"/>
    </source>
</evidence>
<reference evidence="2 3" key="1">
    <citation type="submission" date="2019-03" db="EMBL/GenBank/DDBJ databases">
        <title>Sequencing 23 genomes of Wallemia ichthyophaga.</title>
        <authorList>
            <person name="Gostincar C."/>
        </authorList>
    </citation>
    <scope>NUCLEOTIDE SEQUENCE [LARGE SCALE GENOMIC DNA]</scope>
    <source>
        <strain evidence="2 3">EXF-8621</strain>
    </source>
</reference>
<feature type="compositionally biased region" description="Basic residues" evidence="1">
    <location>
        <begin position="13"/>
        <end position="26"/>
    </location>
</feature>
<dbReference type="OrthoDB" id="10534574at2759"/>
<dbReference type="AlphaFoldDB" id="A0A4T0IXB6"/>
<sequence>MPKEEDYDGITRTRAKHANRTRKKRKAEMAAEAGTSTTASASSSNPAPLASRNYTLTMLSIDTLQRVKDDIANEKINDEDIERAMPQDKKKTKKQTKKIPHILVKDAQKISDDVFADKHDKPFNDKRIGGHLIQCSHKAGHDVEYVKQHVSVKLKMIINSRTLLDDAKEREFQRINAKGKKRRTVLSNLQSHSSTSQVISDRLDDFLKRYDDSETEDEDHKKHSPFLNSDLAAIYSKT</sequence>
<dbReference type="Proteomes" id="UP000306954">
    <property type="component" value="Unassembled WGS sequence"/>
</dbReference>
<name>A0A4T0IXB6_WALIC</name>
<evidence type="ECO:0000313" key="2">
    <source>
        <dbReference type="EMBL" id="TIB12974.1"/>
    </source>
</evidence>
<gene>
    <name evidence="2" type="ORF">E3P90_01765</name>
</gene>
<comment type="caution">
    <text evidence="2">The sequence shown here is derived from an EMBL/GenBank/DDBJ whole genome shotgun (WGS) entry which is preliminary data.</text>
</comment>
<feature type="region of interest" description="Disordered" evidence="1">
    <location>
        <begin position="78"/>
        <end position="98"/>
    </location>
</feature>
<proteinExistence type="predicted"/>
<accession>A0A4T0IXB6</accession>
<feature type="compositionally biased region" description="Basic and acidic residues" evidence="1">
    <location>
        <begin position="78"/>
        <end position="89"/>
    </location>
</feature>
<evidence type="ECO:0000313" key="3">
    <source>
        <dbReference type="Proteomes" id="UP000306954"/>
    </source>
</evidence>
<organism evidence="2 3">
    <name type="scientific">Wallemia ichthyophaga</name>
    <dbReference type="NCBI Taxonomy" id="245174"/>
    <lineage>
        <taxon>Eukaryota</taxon>
        <taxon>Fungi</taxon>
        <taxon>Dikarya</taxon>
        <taxon>Basidiomycota</taxon>
        <taxon>Wallemiomycotina</taxon>
        <taxon>Wallemiomycetes</taxon>
        <taxon>Wallemiales</taxon>
        <taxon>Wallemiaceae</taxon>
        <taxon>Wallemia</taxon>
    </lineage>
</organism>
<feature type="compositionally biased region" description="Low complexity" evidence="1">
    <location>
        <begin position="30"/>
        <end position="50"/>
    </location>
</feature>
<protein>
    <submittedName>
        <fullName evidence="2">Uncharacterized protein</fullName>
    </submittedName>
</protein>